<dbReference type="AlphaFoldDB" id="A0AAD4XTT3"/>
<evidence type="ECO:0000259" key="2">
    <source>
        <dbReference type="Pfam" id="PF08387"/>
    </source>
</evidence>
<evidence type="ECO:0000313" key="3">
    <source>
        <dbReference type="EMBL" id="KAI3955228.1"/>
    </source>
</evidence>
<feature type="domain" description="FBD" evidence="2">
    <location>
        <begin position="103"/>
        <end position="140"/>
    </location>
</feature>
<dbReference type="EMBL" id="JAJJMB010001778">
    <property type="protein sequence ID" value="KAI3955228.1"/>
    <property type="molecule type" value="Genomic_DNA"/>
</dbReference>
<accession>A0AAD4XTT3</accession>
<evidence type="ECO:0000256" key="1">
    <source>
        <dbReference type="SAM" id="MobiDB-lite"/>
    </source>
</evidence>
<feature type="region of interest" description="Disordered" evidence="1">
    <location>
        <begin position="29"/>
        <end position="88"/>
    </location>
</feature>
<keyword evidence="4" id="KW-1185">Reference proteome</keyword>
<reference evidence="3" key="1">
    <citation type="submission" date="2022-04" db="EMBL/GenBank/DDBJ databases">
        <title>A functionally conserved STORR gene fusion in Papaver species that diverged 16.8 million years ago.</title>
        <authorList>
            <person name="Catania T."/>
        </authorList>
    </citation>
    <scope>NUCLEOTIDE SEQUENCE</scope>
    <source>
        <strain evidence="3">S-188037</strain>
    </source>
</reference>
<feature type="compositionally biased region" description="Acidic residues" evidence="1">
    <location>
        <begin position="32"/>
        <end position="60"/>
    </location>
</feature>
<organism evidence="3 4">
    <name type="scientific">Papaver atlanticum</name>
    <dbReference type="NCBI Taxonomy" id="357466"/>
    <lineage>
        <taxon>Eukaryota</taxon>
        <taxon>Viridiplantae</taxon>
        <taxon>Streptophyta</taxon>
        <taxon>Embryophyta</taxon>
        <taxon>Tracheophyta</taxon>
        <taxon>Spermatophyta</taxon>
        <taxon>Magnoliopsida</taxon>
        <taxon>Ranunculales</taxon>
        <taxon>Papaveraceae</taxon>
        <taxon>Papaveroideae</taxon>
        <taxon>Papaver</taxon>
    </lineage>
</organism>
<gene>
    <name evidence="3" type="ORF">MKW98_020861</name>
</gene>
<comment type="caution">
    <text evidence="3">The sequence shown here is derived from an EMBL/GenBank/DDBJ whole genome shotgun (WGS) entry which is preliminary data.</text>
</comment>
<dbReference type="Proteomes" id="UP001202328">
    <property type="component" value="Unassembled WGS sequence"/>
</dbReference>
<sequence length="180" mass="20062">MLRISDNLTTDQGLIALLAAVPNLESLVFDESINDEQEDSDEDNENGSDDAEDGGDDDNDRDSTDEGENNHGDEDEGDVSDVGENAYDDQDDSLALDTVTSGCLFPHLRSVCFQQFAGNPREMRWVKLILKNADALQMMTVRYDSDLRFVNAKSEKEVMVEIPNFSRASASCLFKFCSWD</sequence>
<protein>
    <recommendedName>
        <fullName evidence="2">FBD domain-containing protein</fullName>
    </recommendedName>
</protein>
<name>A0AAD4XTT3_9MAGN</name>
<dbReference type="InterPro" id="IPR006566">
    <property type="entry name" value="FBD"/>
</dbReference>
<feature type="compositionally biased region" description="Acidic residues" evidence="1">
    <location>
        <begin position="73"/>
        <end position="88"/>
    </location>
</feature>
<feature type="compositionally biased region" description="Basic and acidic residues" evidence="1">
    <location>
        <begin position="61"/>
        <end position="72"/>
    </location>
</feature>
<proteinExistence type="predicted"/>
<evidence type="ECO:0000313" key="4">
    <source>
        <dbReference type="Proteomes" id="UP001202328"/>
    </source>
</evidence>
<dbReference type="Pfam" id="PF08387">
    <property type="entry name" value="FBD"/>
    <property type="match status" value="1"/>
</dbReference>